<evidence type="ECO:0000313" key="2">
    <source>
        <dbReference type="Proteomes" id="UP000324222"/>
    </source>
</evidence>
<protein>
    <submittedName>
        <fullName evidence="1">Uncharacterized protein</fullName>
    </submittedName>
</protein>
<proteinExistence type="predicted"/>
<sequence length="67" mass="7785">MRITDKLNLKHQVQAKEAGFKYAPGNFNFSNTTLPKPLRLHKPALLPLRFLNILDIHQKCFQKSQLL</sequence>
<organism evidence="1 2">
    <name type="scientific">Portunus trituberculatus</name>
    <name type="common">Swimming crab</name>
    <name type="synonym">Neptunus trituberculatus</name>
    <dbReference type="NCBI Taxonomy" id="210409"/>
    <lineage>
        <taxon>Eukaryota</taxon>
        <taxon>Metazoa</taxon>
        <taxon>Ecdysozoa</taxon>
        <taxon>Arthropoda</taxon>
        <taxon>Crustacea</taxon>
        <taxon>Multicrustacea</taxon>
        <taxon>Malacostraca</taxon>
        <taxon>Eumalacostraca</taxon>
        <taxon>Eucarida</taxon>
        <taxon>Decapoda</taxon>
        <taxon>Pleocyemata</taxon>
        <taxon>Brachyura</taxon>
        <taxon>Eubrachyura</taxon>
        <taxon>Portunoidea</taxon>
        <taxon>Portunidae</taxon>
        <taxon>Portuninae</taxon>
        <taxon>Portunus</taxon>
    </lineage>
</organism>
<accession>A0A5B7K4Y5</accession>
<comment type="caution">
    <text evidence="1">The sequence shown here is derived from an EMBL/GenBank/DDBJ whole genome shotgun (WGS) entry which is preliminary data.</text>
</comment>
<reference evidence="1 2" key="1">
    <citation type="submission" date="2019-05" db="EMBL/GenBank/DDBJ databases">
        <title>Another draft genome of Portunus trituberculatus and its Hox gene families provides insights of decapod evolution.</title>
        <authorList>
            <person name="Jeong J.-H."/>
            <person name="Song I."/>
            <person name="Kim S."/>
            <person name="Choi T."/>
            <person name="Kim D."/>
            <person name="Ryu S."/>
            <person name="Kim W."/>
        </authorList>
    </citation>
    <scope>NUCLEOTIDE SEQUENCE [LARGE SCALE GENOMIC DNA]</scope>
    <source>
        <tissue evidence="1">Muscle</tissue>
    </source>
</reference>
<dbReference type="AlphaFoldDB" id="A0A5B7K4Y5"/>
<dbReference type="EMBL" id="VSRR010145817">
    <property type="protein sequence ID" value="MPD05402.1"/>
    <property type="molecule type" value="Genomic_DNA"/>
</dbReference>
<gene>
    <name evidence="1" type="ORF">E2C01_101142</name>
</gene>
<evidence type="ECO:0000313" key="1">
    <source>
        <dbReference type="EMBL" id="MPD05402.1"/>
    </source>
</evidence>
<keyword evidence="2" id="KW-1185">Reference proteome</keyword>
<dbReference type="Proteomes" id="UP000324222">
    <property type="component" value="Unassembled WGS sequence"/>
</dbReference>
<name>A0A5B7K4Y5_PORTR</name>